<dbReference type="SMART" id="SM00490">
    <property type="entry name" value="HELICc"/>
    <property type="match status" value="1"/>
</dbReference>
<name>A0A1M7S9W2_9SPHN</name>
<gene>
    <name evidence="6" type="ORF">SAMN02745193_01281</name>
</gene>
<dbReference type="PANTHER" id="PTHR47961:SF6">
    <property type="entry name" value="DNA-DIRECTED DNA POLYMERASE"/>
    <property type="match status" value="1"/>
</dbReference>
<dbReference type="EMBL" id="FRDF01000006">
    <property type="protein sequence ID" value="SHN55174.1"/>
    <property type="molecule type" value="Genomic_DNA"/>
</dbReference>
<sequence length="1168" mass="128028">MPTTPDAIRAAVELAATAGFRGRLIARGQARAMIWRDGVLPPGAPPFSPQLSYDLTTYAYALFDLGLRNREMEGDPAVSRSAFEQAAVALESVIAKGDRASAERDFHFVMAACAYHLAQLSARAFSLLSIVAADNNFSRLERAVGLLIRRDFTTLEAEVIRFKASGAATDERLAAGIAAAVDAADLIGVAADGNDMLIDGVDLALTDQLYGAIATYLLALERGDASLVEQCLAMLRDGVRAAADLNLVPQWWAFRAAIHLLRDLWESTFHRLVPIEPAGGAAPDWKRLRTLFLASLLRRPRAEVDLWPSQIDAAGRAADQLDDLVVSLPTSAGKTRIAELCILRCLAGGKRVMFVTPLRALSAQTEATLQRTFGPLGKTISALYGSIGDSGLDEDAIRQRNIVVATPEKLDFALRNDPGLLDDVGLLIFDEGHMIGLNEREVRYEVQVQRLLKRADAATRRIVCLSAILPDGPQLEDFADWLRRDAPGELIKSAWRPTRLRFGEVVWNGQTARLNLRVGEERPWVPTYLTGAPPPNWVPPKRQRTRLFPDDQRELCLATAWRLVSDGQTVLVYCPERRSVEPFAEVIVDLHERGALTSLLVDDPNRLNIALALGAEWLGTDHAILKCLRLGVALHHGALPTAYRKEIERLLREGILKVTISSPTLAQGLNLSATALIMFALHRAGERIEASEFKNVIGRAGRAYIDVEGLVLYPMFGNVARKRQAWEGLLDDLGQRDMESGLVRLVVELLKRLHALHGGDVTQLVEYVANNAAAWTFPEVAGESPTARERALAAWEEQLAMLDTAVLSLIGEFDVADADIAATLDTVLQSSLWHRRLQRLSDVSQTALTKMLESRARVIWAQSTAAQRRGYFLAGLGLKSGHALDAIAPQTNELLVTANAALLVGDQNRAIDTITSIAELVFPFHPFTPDPLPGNWRLILRAWLLGEPLGAIGGEPSETLRFVEGGLVYRLPWAMESIRVRATANDDLVGDFQLDDHELGLAVPAVETGTMVRSASLLIQAGFNSRVAAIKVIQDTGATFSSGDQLRTWLRSPGVAEWSALPDWPTAETKPMWLEFLYGFVPVDSRTWSERRFYANVQWAGVPPAPGAAVRAHHIDGQPWIVSAAGDRLGIMQAPLNPERRGLARVDVSDQADRVDISYLGPEDLWTL</sequence>
<keyword evidence="2" id="KW-0378">Hydrolase</keyword>
<dbReference type="GO" id="GO:0005524">
    <property type="term" value="F:ATP binding"/>
    <property type="evidence" value="ECO:0007669"/>
    <property type="project" value="UniProtKB-KW"/>
</dbReference>
<dbReference type="GO" id="GO:0003676">
    <property type="term" value="F:nucleic acid binding"/>
    <property type="evidence" value="ECO:0007669"/>
    <property type="project" value="InterPro"/>
</dbReference>
<proteinExistence type="predicted"/>
<dbReference type="STRING" id="198312.SAMN02745193_01281"/>
<dbReference type="PANTHER" id="PTHR47961">
    <property type="entry name" value="DNA POLYMERASE THETA, PUTATIVE (AFU_ORTHOLOGUE AFUA_1G05260)-RELATED"/>
    <property type="match status" value="1"/>
</dbReference>
<feature type="domain" description="Helicase ATP-binding" evidence="5">
    <location>
        <begin position="315"/>
        <end position="487"/>
    </location>
</feature>
<dbReference type="SUPFAM" id="SSF52540">
    <property type="entry name" value="P-loop containing nucleoside triphosphate hydrolases"/>
    <property type="match status" value="1"/>
</dbReference>
<evidence type="ECO:0000259" key="5">
    <source>
        <dbReference type="PROSITE" id="PS51192"/>
    </source>
</evidence>
<evidence type="ECO:0000256" key="2">
    <source>
        <dbReference type="ARBA" id="ARBA00022801"/>
    </source>
</evidence>
<dbReference type="Pfam" id="PF00270">
    <property type="entry name" value="DEAD"/>
    <property type="match status" value="1"/>
</dbReference>
<keyword evidence="1" id="KW-0547">Nucleotide-binding</keyword>
<keyword evidence="7" id="KW-1185">Reference proteome</keyword>
<keyword evidence="4" id="KW-0067">ATP-binding</keyword>
<dbReference type="Proteomes" id="UP000184391">
    <property type="component" value="Unassembled WGS sequence"/>
</dbReference>
<dbReference type="InterPro" id="IPR050474">
    <property type="entry name" value="Hel308_SKI2-like"/>
</dbReference>
<dbReference type="InterPro" id="IPR027417">
    <property type="entry name" value="P-loop_NTPase"/>
</dbReference>
<reference evidence="7" key="1">
    <citation type="submission" date="2016-12" db="EMBL/GenBank/DDBJ databases">
        <authorList>
            <person name="Varghese N."/>
            <person name="Submissions S."/>
        </authorList>
    </citation>
    <scope>NUCLEOTIDE SEQUENCE [LARGE SCALE GENOMIC DNA]</scope>
    <source>
        <strain evidence="7">DSM 11032</strain>
    </source>
</reference>
<dbReference type="GO" id="GO:0016787">
    <property type="term" value="F:hydrolase activity"/>
    <property type="evidence" value="ECO:0007669"/>
    <property type="project" value="UniProtKB-KW"/>
</dbReference>
<dbReference type="OrthoDB" id="9815222at2"/>
<dbReference type="GO" id="GO:0004386">
    <property type="term" value="F:helicase activity"/>
    <property type="evidence" value="ECO:0007669"/>
    <property type="project" value="UniProtKB-KW"/>
</dbReference>
<evidence type="ECO:0000256" key="3">
    <source>
        <dbReference type="ARBA" id="ARBA00022806"/>
    </source>
</evidence>
<dbReference type="RefSeq" id="WP_072673830.1">
    <property type="nucleotide sequence ID" value="NZ_FRDF01000006.1"/>
</dbReference>
<evidence type="ECO:0000313" key="6">
    <source>
        <dbReference type="EMBL" id="SHN55174.1"/>
    </source>
</evidence>
<dbReference type="PROSITE" id="PS51192">
    <property type="entry name" value="HELICASE_ATP_BIND_1"/>
    <property type="match status" value="1"/>
</dbReference>
<evidence type="ECO:0000313" key="7">
    <source>
        <dbReference type="Proteomes" id="UP000184391"/>
    </source>
</evidence>
<accession>A0A1M7S9W2</accession>
<dbReference type="InterPro" id="IPR014001">
    <property type="entry name" value="Helicase_ATP-bd"/>
</dbReference>
<protein>
    <submittedName>
        <fullName evidence="6">DEAD/DEAH box helicase</fullName>
    </submittedName>
</protein>
<dbReference type="Pfam" id="PF00271">
    <property type="entry name" value="Helicase_C"/>
    <property type="match status" value="1"/>
</dbReference>
<keyword evidence="3 6" id="KW-0347">Helicase</keyword>
<evidence type="ECO:0000256" key="4">
    <source>
        <dbReference type="ARBA" id="ARBA00022840"/>
    </source>
</evidence>
<dbReference type="AlphaFoldDB" id="A0A1M7S9W2"/>
<dbReference type="InterPro" id="IPR001650">
    <property type="entry name" value="Helicase_C-like"/>
</dbReference>
<dbReference type="InterPro" id="IPR011545">
    <property type="entry name" value="DEAD/DEAH_box_helicase_dom"/>
</dbReference>
<organism evidence="6 7">
    <name type="scientific">Erythrobacter sanguineus</name>
    <dbReference type="NCBI Taxonomy" id="198312"/>
    <lineage>
        <taxon>Bacteria</taxon>
        <taxon>Pseudomonadati</taxon>
        <taxon>Pseudomonadota</taxon>
        <taxon>Alphaproteobacteria</taxon>
        <taxon>Sphingomonadales</taxon>
        <taxon>Erythrobacteraceae</taxon>
        <taxon>Erythrobacter/Porphyrobacter group</taxon>
        <taxon>Erythrobacter</taxon>
    </lineage>
</organism>
<dbReference type="CDD" id="cd17921">
    <property type="entry name" value="DEXHc_Ski2"/>
    <property type="match status" value="1"/>
</dbReference>
<dbReference type="Gene3D" id="3.40.50.300">
    <property type="entry name" value="P-loop containing nucleotide triphosphate hydrolases"/>
    <property type="match status" value="2"/>
</dbReference>
<dbReference type="SMART" id="SM00487">
    <property type="entry name" value="DEXDc"/>
    <property type="match status" value="1"/>
</dbReference>
<evidence type="ECO:0000256" key="1">
    <source>
        <dbReference type="ARBA" id="ARBA00022741"/>
    </source>
</evidence>